<proteinExistence type="predicted"/>
<evidence type="ECO:0000256" key="1">
    <source>
        <dbReference type="SAM" id="MobiDB-lite"/>
    </source>
</evidence>
<dbReference type="InterPro" id="IPR001434">
    <property type="entry name" value="OmcB-like_DUF11"/>
</dbReference>
<evidence type="ECO:0000313" key="4">
    <source>
        <dbReference type="Proteomes" id="UP000317171"/>
    </source>
</evidence>
<dbReference type="Proteomes" id="UP000317171">
    <property type="component" value="Chromosome"/>
</dbReference>
<dbReference type="AlphaFoldDB" id="A0A517RK32"/>
<feature type="domain" description="DUF11" evidence="2">
    <location>
        <begin position="313"/>
        <end position="406"/>
    </location>
</feature>
<dbReference type="EMBL" id="CP036269">
    <property type="protein sequence ID" value="QDT44240.1"/>
    <property type="molecule type" value="Genomic_DNA"/>
</dbReference>
<dbReference type="Pfam" id="PF01345">
    <property type="entry name" value="DUF11"/>
    <property type="match status" value="1"/>
</dbReference>
<reference evidence="3 4" key="1">
    <citation type="submission" date="2019-02" db="EMBL/GenBank/DDBJ databases">
        <title>Deep-cultivation of Planctomycetes and their phenomic and genomic characterization uncovers novel biology.</title>
        <authorList>
            <person name="Wiegand S."/>
            <person name="Jogler M."/>
            <person name="Boedeker C."/>
            <person name="Pinto D."/>
            <person name="Vollmers J."/>
            <person name="Rivas-Marin E."/>
            <person name="Kohn T."/>
            <person name="Peeters S.H."/>
            <person name="Heuer A."/>
            <person name="Rast P."/>
            <person name="Oberbeckmann S."/>
            <person name="Bunk B."/>
            <person name="Jeske O."/>
            <person name="Meyerdierks A."/>
            <person name="Storesund J.E."/>
            <person name="Kallscheuer N."/>
            <person name="Luecker S."/>
            <person name="Lage O.M."/>
            <person name="Pohl T."/>
            <person name="Merkel B.J."/>
            <person name="Hornburger P."/>
            <person name="Mueller R.-W."/>
            <person name="Bruemmer F."/>
            <person name="Labrenz M."/>
            <person name="Spormann A.M."/>
            <person name="Op den Camp H."/>
            <person name="Overmann J."/>
            <person name="Amann R."/>
            <person name="Jetten M.S.M."/>
            <person name="Mascher T."/>
            <person name="Medema M.H."/>
            <person name="Devos D.P."/>
            <person name="Kaster A.-K."/>
            <person name="Ovreas L."/>
            <person name="Rohde M."/>
            <person name="Galperin M.Y."/>
            <person name="Jogler C."/>
        </authorList>
    </citation>
    <scope>NUCLEOTIDE SEQUENCE [LARGE SCALE GENOMIC DNA]</scope>
    <source>
        <strain evidence="3 4">Pan241w</strain>
    </source>
</reference>
<accession>A0A517RK32</accession>
<dbReference type="InterPro" id="IPR051172">
    <property type="entry name" value="Chlamydia_OmcB"/>
</dbReference>
<feature type="region of interest" description="Disordered" evidence="1">
    <location>
        <begin position="529"/>
        <end position="557"/>
    </location>
</feature>
<dbReference type="KEGG" id="gaz:Pan241w_43480"/>
<evidence type="ECO:0000259" key="2">
    <source>
        <dbReference type="Pfam" id="PF01345"/>
    </source>
</evidence>
<gene>
    <name evidence="3" type="primary">omcB_3</name>
    <name evidence="3" type="ORF">Pan241w_43480</name>
</gene>
<feature type="region of interest" description="Disordered" evidence="1">
    <location>
        <begin position="1"/>
        <end position="60"/>
    </location>
</feature>
<evidence type="ECO:0000313" key="3">
    <source>
        <dbReference type="EMBL" id="QDT44240.1"/>
    </source>
</evidence>
<name>A0A517RK32_9PLAN</name>
<dbReference type="PANTHER" id="PTHR34819:SF3">
    <property type="entry name" value="CELL SURFACE PROTEIN"/>
    <property type="match status" value="1"/>
</dbReference>
<dbReference type="PANTHER" id="PTHR34819">
    <property type="entry name" value="LARGE CYSTEINE-RICH PERIPLASMIC PROTEIN OMCB"/>
    <property type="match status" value="1"/>
</dbReference>
<protein>
    <submittedName>
        <fullName evidence="3">Large cysteine-rich periplasmic protein omcB</fullName>
    </submittedName>
</protein>
<keyword evidence="4" id="KW-1185">Reference proteome</keyword>
<organism evidence="3 4">
    <name type="scientific">Gimesia alba</name>
    <dbReference type="NCBI Taxonomy" id="2527973"/>
    <lineage>
        <taxon>Bacteria</taxon>
        <taxon>Pseudomonadati</taxon>
        <taxon>Planctomycetota</taxon>
        <taxon>Planctomycetia</taxon>
        <taxon>Planctomycetales</taxon>
        <taxon>Planctomycetaceae</taxon>
        <taxon>Gimesia</taxon>
    </lineage>
</organism>
<sequence>MPGSATNKFNGLDIVMPESDDLNSSLNRREPLPSESETEERIHSEMEETEVGSSLESDWDSDDLQDEIESFDLSFKFEDFAPVWMQKLKSLYGTDPEWSLASTVGAVAIILTVLLLLAMPEDHVKNVADAIIPPEPEVVASLPDTTLIDTRVSVEPDVSLPVVELETEPLYVSFGELTDAFSGIAAREETPMRPELPTAAPSLVMDVQKILIIERELLDPAIDDAFFVEAQPSSTEVPGQLEPSERLLFDQSWRLIDLARAETQPQQVIRPTLYHERFPGGEHLQVGQEQPLDRSQLDRLTRVSAPQAEEQLDIEIQKQVPQQGTVQNLLTYSILVTNRGTRPAYDVRVDETISPAASLVDLSPPADVDQNHLHWKIARLDPDEERELQVKVFLDQAGSVKTNSEIKLVSNVASSTEISNPQVELKVQVPEVVSEGDVFPLDLIIHNQGRLSQEQIRLDLDLPEGLEHEAGRQLTLKIDQLAAGESRTLRARVKAVKPGNVKSQAQLVSQDISLDVEVWDQTILAKQITPKPTPVPQPKKTTPATPPAPVQPGPVQSCPCQPQPIYLPVLYLYP</sequence>